<dbReference type="Proteomes" id="UP001150062">
    <property type="component" value="Unassembled WGS sequence"/>
</dbReference>
<dbReference type="InterPro" id="IPR029058">
    <property type="entry name" value="AB_hydrolase_fold"/>
</dbReference>
<dbReference type="SUPFAM" id="SSF53474">
    <property type="entry name" value="alpha/beta-Hydrolases"/>
    <property type="match status" value="1"/>
</dbReference>
<protein>
    <recommendedName>
        <fullName evidence="2">Maspardin</fullName>
    </recommendedName>
</protein>
<name>A0ABQ8ZC69_9EUKA</name>
<evidence type="ECO:0000256" key="4">
    <source>
        <dbReference type="SAM" id="MobiDB-lite"/>
    </source>
</evidence>
<evidence type="ECO:0000259" key="5">
    <source>
        <dbReference type="Pfam" id="PF00561"/>
    </source>
</evidence>
<feature type="compositionally biased region" description="Low complexity" evidence="4">
    <location>
        <begin position="306"/>
        <end position="320"/>
    </location>
</feature>
<evidence type="ECO:0000256" key="3">
    <source>
        <dbReference type="ARBA" id="ARBA00022490"/>
    </source>
</evidence>
<dbReference type="Gene3D" id="3.40.50.1820">
    <property type="entry name" value="alpha/beta hydrolase"/>
    <property type="match status" value="1"/>
</dbReference>
<gene>
    <name evidence="6" type="ORF">M0813_12420</name>
</gene>
<comment type="subcellular location">
    <subcellularLocation>
        <location evidence="1">Cytoplasm</location>
    </subcellularLocation>
</comment>
<feature type="domain" description="AB hydrolase-1" evidence="5">
    <location>
        <begin position="52"/>
        <end position="178"/>
    </location>
</feature>
<keyword evidence="3" id="KW-0963">Cytoplasm</keyword>
<dbReference type="InterPro" id="IPR026151">
    <property type="entry name" value="Maspardin"/>
</dbReference>
<proteinExistence type="predicted"/>
<evidence type="ECO:0000256" key="2">
    <source>
        <dbReference type="ARBA" id="ARBA00020148"/>
    </source>
</evidence>
<sequence length="372" mass="43423">MTKFEPNNLEKTYKSFQEEVAINKISLIVENEEKVYQYYDSTGLSNNSTNEAIIMLHGVPGKCQVFYQQIVALTSRGYRVISVEYPPFWTLFSFCQGFHEFLNLLEIEKIHLFGLGFGGYLVMKYFNSTNDKRIKSLILCNSFVSTRSFAKFNKCGGMISWVPVFWLKRKLLKTFPQKNVLLPIAEAIDFMVEIVEKLDYEELASRITMFGYEDEIKDFDFDPKKVTVINSMDSNFVPRKIREKVANKFPNCKYAKIKFGGDFPQLSNPQEINMHLIVHLRNNGWNPDQILLKNQIKLKNNIIEQSNSSATSSSSDNSSDSEQDEIKKKNSFVHQKLIFSQRKEENEDENENEKKKLNRNEHEKEKEKEKEK</sequence>
<keyword evidence="7" id="KW-1185">Reference proteome</keyword>
<comment type="caution">
    <text evidence="6">The sequence shown here is derived from an EMBL/GenBank/DDBJ whole genome shotgun (WGS) entry which is preliminary data.</text>
</comment>
<evidence type="ECO:0000256" key="1">
    <source>
        <dbReference type="ARBA" id="ARBA00004496"/>
    </source>
</evidence>
<evidence type="ECO:0000313" key="7">
    <source>
        <dbReference type="Proteomes" id="UP001150062"/>
    </source>
</evidence>
<accession>A0ABQ8ZC69</accession>
<organism evidence="6 7">
    <name type="scientific">Anaeramoeba flamelloides</name>
    <dbReference type="NCBI Taxonomy" id="1746091"/>
    <lineage>
        <taxon>Eukaryota</taxon>
        <taxon>Metamonada</taxon>
        <taxon>Anaeramoebidae</taxon>
        <taxon>Anaeramoeba</taxon>
    </lineage>
</organism>
<dbReference type="PANTHER" id="PTHR15913:SF0">
    <property type="entry name" value="MASPARDIN"/>
    <property type="match status" value="1"/>
</dbReference>
<reference evidence="6" key="1">
    <citation type="submission" date="2022-08" db="EMBL/GenBank/DDBJ databases">
        <title>Novel sulfate-reducing endosymbionts in the free-living metamonad Anaeramoeba.</title>
        <authorList>
            <person name="Jerlstrom-Hultqvist J."/>
            <person name="Cepicka I."/>
            <person name="Gallot-Lavallee L."/>
            <person name="Salas-Leiva D."/>
            <person name="Curtis B.A."/>
            <person name="Zahonova K."/>
            <person name="Pipaliya S."/>
            <person name="Dacks J."/>
            <person name="Roger A.J."/>
        </authorList>
    </citation>
    <scope>NUCLEOTIDE SEQUENCE</scope>
    <source>
        <strain evidence="6">Schooner1</strain>
    </source>
</reference>
<feature type="region of interest" description="Disordered" evidence="4">
    <location>
        <begin position="306"/>
        <end position="372"/>
    </location>
</feature>
<feature type="compositionally biased region" description="Basic and acidic residues" evidence="4">
    <location>
        <begin position="352"/>
        <end position="372"/>
    </location>
</feature>
<dbReference type="PANTHER" id="PTHR15913">
    <property type="entry name" value="ACID CLUSTER PROTEIN 33"/>
    <property type="match status" value="1"/>
</dbReference>
<dbReference type="InterPro" id="IPR000073">
    <property type="entry name" value="AB_hydrolase_1"/>
</dbReference>
<dbReference type="EMBL" id="JAOAOG010000020">
    <property type="protein sequence ID" value="KAJ6254460.1"/>
    <property type="molecule type" value="Genomic_DNA"/>
</dbReference>
<dbReference type="Pfam" id="PF00561">
    <property type="entry name" value="Abhydrolase_1"/>
    <property type="match status" value="1"/>
</dbReference>
<evidence type="ECO:0000313" key="6">
    <source>
        <dbReference type="EMBL" id="KAJ6254460.1"/>
    </source>
</evidence>